<sequence>MARGSQVSTLGLVTQKIDTILPKSHSGLAGDHVSMIAAYLNRLKTSDRLILHVRELELRSSVREHDAMRRELLARPRRNG</sequence>
<reference evidence="1 2" key="1">
    <citation type="journal article" date="2018" name="IMA Fungus">
        <title>IMA Genome-F 10: Nine draft genome sequences of Claviceps purpurea s.lat., including C. arundinis, C. humidiphila, and C. cf. spartinae, pseudomolecules for the pitch canker pathogen Fusarium circinatum, draft genome of Davidsoniella eucalypti, Grosmannia galeiformis, Quambalaria eucalypti, and Teratosphaeria destructans.</title>
        <authorList>
            <person name="Wingfield B.D."/>
            <person name="Liu M."/>
            <person name="Nguyen H.D."/>
            <person name="Lane F.A."/>
            <person name="Morgan S.W."/>
            <person name="De Vos L."/>
            <person name="Wilken P.M."/>
            <person name="Duong T.A."/>
            <person name="Aylward J."/>
            <person name="Coetzee M.P."/>
            <person name="Dadej K."/>
            <person name="De Beer Z.W."/>
            <person name="Findlay W."/>
            <person name="Havenga M."/>
            <person name="Kolarik M."/>
            <person name="Menzies J.G."/>
            <person name="Naidoo K."/>
            <person name="Pochopski O."/>
            <person name="Shoukouhi P."/>
            <person name="Santana Q.C."/>
            <person name="Seifert K.A."/>
            <person name="Soal N."/>
            <person name="Steenkamp E.T."/>
            <person name="Tatham C.T."/>
            <person name="van der Nest M.A."/>
            <person name="Wingfield M.J."/>
        </authorList>
    </citation>
    <scope>NUCLEOTIDE SEQUENCE [LARGE SCALE GENOMIC DNA]</scope>
    <source>
        <strain evidence="1">CMW44962</strain>
    </source>
</reference>
<dbReference type="Proteomes" id="UP001138500">
    <property type="component" value="Unassembled WGS sequence"/>
</dbReference>
<comment type="caution">
    <text evidence="1">The sequence shown here is derived from an EMBL/GenBank/DDBJ whole genome shotgun (WGS) entry which is preliminary data.</text>
</comment>
<reference evidence="1 2" key="2">
    <citation type="journal article" date="2021" name="Curr. Genet.">
        <title>Genetic response to nitrogen starvation in the aggressive Eucalyptus foliar pathogen Teratosphaeria destructans.</title>
        <authorList>
            <person name="Havenga M."/>
            <person name="Wingfield B.D."/>
            <person name="Wingfield M.J."/>
            <person name="Dreyer L.L."/>
            <person name="Roets F."/>
            <person name="Aylward J."/>
        </authorList>
    </citation>
    <scope>NUCLEOTIDE SEQUENCE [LARGE SCALE GENOMIC DNA]</scope>
    <source>
        <strain evidence="1">CMW44962</strain>
    </source>
</reference>
<keyword evidence="2" id="KW-1185">Reference proteome</keyword>
<dbReference type="AlphaFoldDB" id="A0A9W7SIX6"/>
<accession>A0A9W7SIX6</accession>
<proteinExistence type="predicted"/>
<organism evidence="1 2">
    <name type="scientific">Teratosphaeria destructans</name>
    <dbReference type="NCBI Taxonomy" id="418781"/>
    <lineage>
        <taxon>Eukaryota</taxon>
        <taxon>Fungi</taxon>
        <taxon>Dikarya</taxon>
        <taxon>Ascomycota</taxon>
        <taxon>Pezizomycotina</taxon>
        <taxon>Dothideomycetes</taxon>
        <taxon>Dothideomycetidae</taxon>
        <taxon>Mycosphaerellales</taxon>
        <taxon>Teratosphaeriaceae</taxon>
        <taxon>Teratosphaeria</taxon>
    </lineage>
</organism>
<dbReference type="EMBL" id="RIBY02002467">
    <property type="protein sequence ID" value="KAH9812183.1"/>
    <property type="molecule type" value="Genomic_DNA"/>
</dbReference>
<gene>
    <name evidence="1" type="ORF">Tdes44962_MAKER05824</name>
</gene>
<name>A0A9W7SIX6_9PEZI</name>
<evidence type="ECO:0000313" key="2">
    <source>
        <dbReference type="Proteomes" id="UP001138500"/>
    </source>
</evidence>
<protein>
    <submittedName>
        <fullName evidence="1">Uncharacterized protein</fullName>
    </submittedName>
</protein>
<evidence type="ECO:0000313" key="1">
    <source>
        <dbReference type="EMBL" id="KAH9812183.1"/>
    </source>
</evidence>